<keyword evidence="2" id="KW-1185">Reference proteome</keyword>
<evidence type="ECO:0000313" key="1">
    <source>
        <dbReference type="EMBL" id="NRD23492.1"/>
    </source>
</evidence>
<dbReference type="SUPFAM" id="SSF52317">
    <property type="entry name" value="Class I glutamine amidotransferase-like"/>
    <property type="match status" value="1"/>
</dbReference>
<dbReference type="EMBL" id="JABRWQ010000004">
    <property type="protein sequence ID" value="NRD23492.1"/>
    <property type="molecule type" value="Genomic_DNA"/>
</dbReference>
<gene>
    <name evidence="1" type="ORF">HNV10_09595</name>
</gene>
<sequence>MKKSIAFILLLCLAFSCSEKNSDNLTGDYTLSGKFVVPNGLDPISKAKVMLYEDNIVISETLTDSEGNFIINNVFPGDFEIKLSKGLFSTTLNTTVSNEDDIFDIDLSTIEITEFPNIAVVTGNYDNIETVLYNIGLVNPVTLEPLFDIIDGQDLVGRPSGTQHTHSHANASHSKTTNNQLAPNVDFGFGSLIESPTLLANYDIIFLNCGLSEYKTDYSSNLTDFVANGGLLYATDYAFVYLNDITNYGTDYISFREPNRSGQSLSTVAEVLNTDLLNWMTLNFNISTTDNTVTIDQFLDSWQPVASYNEDTVIPWLHGPVEYTDGTAEDIHLAYTFNHGDGGVLYSSFHTKNSATQSEAVERSIQYLVFELASLKTE</sequence>
<name>A0ABX2E5C7_9FLAO</name>
<protein>
    <submittedName>
        <fullName evidence="1">Carboxypeptidase regulatory-like domain-containing protein</fullName>
    </submittedName>
</protein>
<accession>A0ABX2E5C7</accession>
<dbReference type="RefSeq" id="WP_173301133.1">
    <property type="nucleotide sequence ID" value="NZ_JABRWQ010000004.1"/>
</dbReference>
<dbReference type="InterPro" id="IPR029062">
    <property type="entry name" value="Class_I_gatase-like"/>
</dbReference>
<dbReference type="InterPro" id="IPR013783">
    <property type="entry name" value="Ig-like_fold"/>
</dbReference>
<proteinExistence type="predicted"/>
<reference evidence="1 2" key="1">
    <citation type="journal article" date="2015" name="Int. J. Syst. Evol. Microbiol.">
        <title>Winogradskyella litoriviva sp. nov., isolated from coastal seawater.</title>
        <authorList>
            <person name="Nedashkovskaya O.I."/>
            <person name="Kukhlevskiy A.D."/>
            <person name="Zhukova N.V."/>
            <person name="Kim S.J."/>
            <person name="Rhee S.K."/>
            <person name="Mikhailov V.V."/>
        </authorList>
    </citation>
    <scope>NUCLEOTIDE SEQUENCE [LARGE SCALE GENOMIC DNA]</scope>
    <source>
        <strain evidence="1 2">KMM6491</strain>
    </source>
</reference>
<dbReference type="PROSITE" id="PS51257">
    <property type="entry name" value="PROKAR_LIPOPROTEIN"/>
    <property type="match status" value="1"/>
</dbReference>
<dbReference type="Proteomes" id="UP000805085">
    <property type="component" value="Unassembled WGS sequence"/>
</dbReference>
<comment type="caution">
    <text evidence="1">The sequence shown here is derived from an EMBL/GenBank/DDBJ whole genome shotgun (WGS) entry which is preliminary data.</text>
</comment>
<evidence type="ECO:0000313" key="2">
    <source>
        <dbReference type="Proteomes" id="UP000805085"/>
    </source>
</evidence>
<organism evidence="1 2">
    <name type="scientific">Winogradskyella litoriviva</name>
    <dbReference type="NCBI Taxonomy" id="1220182"/>
    <lineage>
        <taxon>Bacteria</taxon>
        <taxon>Pseudomonadati</taxon>
        <taxon>Bacteroidota</taxon>
        <taxon>Flavobacteriia</taxon>
        <taxon>Flavobacteriales</taxon>
        <taxon>Flavobacteriaceae</taxon>
        <taxon>Winogradskyella</taxon>
    </lineage>
</organism>
<dbReference type="SUPFAM" id="SSF49478">
    <property type="entry name" value="Cna protein B-type domain"/>
    <property type="match status" value="1"/>
</dbReference>
<dbReference type="Gene3D" id="2.60.40.10">
    <property type="entry name" value="Immunoglobulins"/>
    <property type="match status" value="1"/>
</dbReference>